<name>A0ABV3V4C6_9MICC</name>
<evidence type="ECO:0000313" key="3">
    <source>
        <dbReference type="EMBL" id="MEX3595614.1"/>
    </source>
</evidence>
<accession>A0ABV3V4C6</accession>
<dbReference type="EMBL" id="JAYWLU010000014">
    <property type="protein sequence ID" value="MEX3595614.1"/>
    <property type="molecule type" value="Genomic_DNA"/>
</dbReference>
<sequence length="385" mass="42021">MTTSEPNSLPLDGITVVSMEQAVAAPFATRQLADLGARVIKIERAEGDFARNYDETVNGMASYFVWLNRGKESVVLDLKSEQGKEVMRELMKEADVLVQNLAPGAAERLGLGAEALHEINPQLIHVSISGYGMGGSYTKRKAYDLLIQCESGLLSVTGTPEAPAKVGVSVADISAGMYAYSGILAALIQRGKTGKGQVLDISMLESLGEWVQQTYFFAEYGGKAPRRAGASHASIAPYGPFQTLEGTVFLGIQNEREWQLFCDQVIERPDMAQDPRFTPNARRVENREELDDIIAKTTSTLSTEELQDRLDAVGIANAQLRDMHGFSAHPQLAERNRWRDVETPAGPVRSMMPPATLQGTEPAMKPVPALGEHTDAVIKEFLREA</sequence>
<dbReference type="InterPro" id="IPR023606">
    <property type="entry name" value="CoA-Trfase_III_dom_1_sf"/>
</dbReference>
<dbReference type="Gene3D" id="3.30.1540.10">
    <property type="entry name" value="formyl-coa transferase, domain 3"/>
    <property type="match status" value="1"/>
</dbReference>
<keyword evidence="4" id="KW-1185">Reference proteome</keyword>
<dbReference type="Pfam" id="PF02515">
    <property type="entry name" value="CoA_transf_3"/>
    <property type="match status" value="1"/>
</dbReference>
<dbReference type="InterPro" id="IPR044855">
    <property type="entry name" value="CoA-Trfase_III_dom3_sf"/>
</dbReference>
<dbReference type="PANTHER" id="PTHR48207:SF3">
    <property type="entry name" value="SUCCINATE--HYDROXYMETHYLGLUTARATE COA-TRANSFERASE"/>
    <property type="match status" value="1"/>
</dbReference>
<dbReference type="InterPro" id="IPR003673">
    <property type="entry name" value="CoA-Trfase_fam_III"/>
</dbReference>
<gene>
    <name evidence="3" type="ORF">VVR66_12905</name>
</gene>
<comment type="caution">
    <text evidence="3">The sequence shown here is derived from an EMBL/GenBank/DDBJ whole genome shotgun (WGS) entry which is preliminary data.</text>
</comment>
<evidence type="ECO:0000256" key="1">
    <source>
        <dbReference type="ARBA" id="ARBA00022679"/>
    </source>
</evidence>
<evidence type="ECO:0000256" key="2">
    <source>
        <dbReference type="SAM" id="MobiDB-lite"/>
    </source>
</evidence>
<dbReference type="InterPro" id="IPR050483">
    <property type="entry name" value="CoA-transferase_III_domain"/>
</dbReference>
<organism evidence="3 4">
    <name type="scientific">Kocuria carniphila</name>
    <dbReference type="NCBI Taxonomy" id="262208"/>
    <lineage>
        <taxon>Bacteria</taxon>
        <taxon>Bacillati</taxon>
        <taxon>Actinomycetota</taxon>
        <taxon>Actinomycetes</taxon>
        <taxon>Micrococcales</taxon>
        <taxon>Micrococcaceae</taxon>
        <taxon>Kocuria</taxon>
    </lineage>
</organism>
<keyword evidence="1" id="KW-0808">Transferase</keyword>
<protein>
    <submittedName>
        <fullName evidence="3">CaiB/BaiF CoA-transferase family protein</fullName>
    </submittedName>
</protein>
<proteinExistence type="predicted"/>
<dbReference type="PANTHER" id="PTHR48207">
    <property type="entry name" value="SUCCINATE--HYDROXYMETHYLGLUTARATE COA-TRANSFERASE"/>
    <property type="match status" value="1"/>
</dbReference>
<dbReference type="Proteomes" id="UP001558481">
    <property type="component" value="Unassembled WGS sequence"/>
</dbReference>
<dbReference type="Gene3D" id="3.40.50.10540">
    <property type="entry name" value="Crotonobetainyl-coa:carnitine coa-transferase, domain 1"/>
    <property type="match status" value="1"/>
</dbReference>
<evidence type="ECO:0000313" key="4">
    <source>
        <dbReference type="Proteomes" id="UP001558481"/>
    </source>
</evidence>
<feature type="region of interest" description="Disordered" evidence="2">
    <location>
        <begin position="344"/>
        <end position="367"/>
    </location>
</feature>
<reference evidence="3 4" key="1">
    <citation type="journal article" date="2024" name="Fungal Genet. Biol.">
        <title>The porcine skin microbiome exhibits broad fungal antagonism.</title>
        <authorList>
            <person name="De La Cruz K.F."/>
            <person name="Townsend E.C."/>
            <person name="Alex Cheong J.Z."/>
            <person name="Salamzade R."/>
            <person name="Liu A."/>
            <person name="Sandstrom S."/>
            <person name="Davila E."/>
            <person name="Huang L."/>
            <person name="Xu K.H."/>
            <person name="Wu S.Y."/>
            <person name="Meudt J.J."/>
            <person name="Shanmuganayagam D."/>
            <person name="Gibson A.L.F."/>
            <person name="Kalan L.R."/>
        </authorList>
    </citation>
    <scope>NUCLEOTIDE SEQUENCE [LARGE SCALE GENOMIC DNA]</scope>
    <source>
        <strain evidence="3 4">LK2625</strain>
    </source>
</reference>
<dbReference type="SUPFAM" id="SSF89796">
    <property type="entry name" value="CoA-transferase family III (CaiB/BaiF)"/>
    <property type="match status" value="1"/>
</dbReference>
<dbReference type="RefSeq" id="WP_095798593.1">
    <property type="nucleotide sequence ID" value="NZ_JAYWLU010000014.1"/>
</dbReference>